<organism evidence="14 15">
    <name type="scientific">Oricola cellulosilytica</name>
    <dbReference type="NCBI Taxonomy" id="1429082"/>
    <lineage>
        <taxon>Bacteria</taxon>
        <taxon>Pseudomonadati</taxon>
        <taxon>Pseudomonadota</taxon>
        <taxon>Alphaproteobacteria</taxon>
        <taxon>Hyphomicrobiales</taxon>
        <taxon>Ahrensiaceae</taxon>
        <taxon>Oricola</taxon>
    </lineage>
</organism>
<comment type="caution">
    <text evidence="14">The sequence shown here is derived from an EMBL/GenBank/DDBJ whole genome shotgun (WGS) entry which is preliminary data.</text>
</comment>
<feature type="transmembrane region" description="Helical" evidence="13">
    <location>
        <begin position="143"/>
        <end position="167"/>
    </location>
</feature>
<keyword evidence="8 13" id="KW-1133">Transmembrane helix</keyword>
<comment type="subcellular location">
    <subcellularLocation>
        <location evidence="2 13">Cell membrane</location>
        <topology evidence="2 13">Multi-pass membrane protein</topology>
    </subcellularLocation>
</comment>
<dbReference type="GO" id="GO:0046583">
    <property type="term" value="F:monoatomic cation efflux transmembrane transporter activity"/>
    <property type="evidence" value="ECO:0007669"/>
    <property type="project" value="TreeGrafter"/>
</dbReference>
<keyword evidence="15" id="KW-1185">Reference proteome</keyword>
<evidence type="ECO:0000256" key="6">
    <source>
        <dbReference type="ARBA" id="ARBA00022596"/>
    </source>
</evidence>
<dbReference type="GO" id="GO:0015099">
    <property type="term" value="F:nickel cation transmembrane transporter activity"/>
    <property type="evidence" value="ECO:0007669"/>
    <property type="project" value="UniProtKB-UniRule"/>
</dbReference>
<keyword evidence="6" id="KW-0533">Nickel</keyword>
<feature type="transmembrane region" description="Helical" evidence="13">
    <location>
        <begin position="29"/>
        <end position="50"/>
    </location>
</feature>
<dbReference type="EMBL" id="SJST01000007">
    <property type="protein sequence ID" value="TCD12450.1"/>
    <property type="molecule type" value="Genomic_DNA"/>
</dbReference>
<evidence type="ECO:0000256" key="7">
    <source>
        <dbReference type="ARBA" id="ARBA00022692"/>
    </source>
</evidence>
<dbReference type="GO" id="GO:0005886">
    <property type="term" value="C:plasma membrane"/>
    <property type="evidence" value="ECO:0007669"/>
    <property type="project" value="UniProtKB-SubCell"/>
</dbReference>
<comment type="similarity">
    <text evidence="13">Belongs to the NiCoT transporter (TC 2.A.52) family.</text>
</comment>
<evidence type="ECO:0000313" key="14">
    <source>
        <dbReference type="EMBL" id="TCD12450.1"/>
    </source>
</evidence>
<keyword evidence="11 13" id="KW-0472">Membrane</keyword>
<dbReference type="PANTHER" id="PTHR40659:SF1">
    <property type="entry name" value="NICKEL_COBALT EFFLUX SYSTEM RCNA"/>
    <property type="match status" value="1"/>
</dbReference>
<feature type="transmembrane region" description="Helical" evidence="13">
    <location>
        <begin position="173"/>
        <end position="199"/>
    </location>
</feature>
<evidence type="ECO:0000256" key="8">
    <source>
        <dbReference type="ARBA" id="ARBA00022989"/>
    </source>
</evidence>
<comment type="function">
    <text evidence="1">Efflux system for nickel and cobalt.</text>
</comment>
<evidence type="ECO:0000256" key="2">
    <source>
        <dbReference type="ARBA" id="ARBA00004651"/>
    </source>
</evidence>
<dbReference type="OrthoDB" id="8266312at2"/>
<feature type="transmembrane region" description="Helical" evidence="13">
    <location>
        <begin position="211"/>
        <end position="234"/>
    </location>
</feature>
<gene>
    <name evidence="14" type="ORF">E0D97_15355</name>
</gene>
<evidence type="ECO:0000256" key="5">
    <source>
        <dbReference type="ARBA" id="ARBA00022475"/>
    </source>
</evidence>
<evidence type="ECO:0000256" key="4">
    <source>
        <dbReference type="ARBA" id="ARBA00022448"/>
    </source>
</evidence>
<keyword evidence="3" id="KW-0171">Cobalt transport</keyword>
<dbReference type="GO" id="GO:0010045">
    <property type="term" value="P:response to nickel cation"/>
    <property type="evidence" value="ECO:0007669"/>
    <property type="project" value="TreeGrafter"/>
</dbReference>
<dbReference type="GO" id="GO:0032025">
    <property type="term" value="P:response to cobalt ion"/>
    <property type="evidence" value="ECO:0007669"/>
    <property type="project" value="TreeGrafter"/>
</dbReference>
<evidence type="ECO:0000256" key="1">
    <source>
        <dbReference type="ARBA" id="ARBA00002510"/>
    </source>
</evidence>
<dbReference type="AlphaFoldDB" id="A0A4V6N697"/>
<evidence type="ECO:0000256" key="11">
    <source>
        <dbReference type="ARBA" id="ARBA00023136"/>
    </source>
</evidence>
<dbReference type="Pfam" id="PF03824">
    <property type="entry name" value="NicO"/>
    <property type="match status" value="1"/>
</dbReference>
<keyword evidence="9" id="KW-0406">Ion transport</keyword>
<reference evidence="14 15" key="1">
    <citation type="journal article" date="2015" name="Antonie Van Leeuwenhoek">
        <title>Oricola cellulosilytica gen. nov., sp. nov., a cellulose-degrading bacterium of the family Phyllobacteriaceae isolated from surface seashore water, and emended descriptions of Mesorhizobium loti and Phyllobacterium myrsinacearum.</title>
        <authorList>
            <person name="Hameed A."/>
            <person name="Shahina M."/>
            <person name="Lai W.A."/>
            <person name="Lin S.Y."/>
            <person name="Young L.S."/>
            <person name="Liu Y.C."/>
            <person name="Hsu Y.H."/>
            <person name="Young C.C."/>
        </authorList>
    </citation>
    <scope>NUCLEOTIDE SEQUENCE [LARGE SCALE GENOMIC DNA]</scope>
    <source>
        <strain evidence="14 15">KCTC 52183</strain>
    </source>
</reference>
<keyword evidence="4 13" id="KW-0813">Transport</keyword>
<evidence type="ECO:0000256" key="12">
    <source>
        <dbReference type="ARBA" id="ARBA00023285"/>
    </source>
</evidence>
<feature type="transmembrane region" description="Helical" evidence="13">
    <location>
        <begin position="71"/>
        <end position="101"/>
    </location>
</feature>
<evidence type="ECO:0000256" key="3">
    <source>
        <dbReference type="ARBA" id="ARBA00022426"/>
    </source>
</evidence>
<dbReference type="Proteomes" id="UP000291301">
    <property type="component" value="Unassembled WGS sequence"/>
</dbReference>
<keyword evidence="12" id="KW-0170">Cobalt</keyword>
<evidence type="ECO:0000256" key="13">
    <source>
        <dbReference type="RuleBase" id="RU362101"/>
    </source>
</evidence>
<feature type="transmembrane region" description="Helical" evidence="13">
    <location>
        <begin position="113"/>
        <end position="131"/>
    </location>
</feature>
<dbReference type="PANTHER" id="PTHR40659">
    <property type="entry name" value="NICKEL/COBALT EFFLUX SYSTEM RCNA"/>
    <property type="match status" value="1"/>
</dbReference>
<dbReference type="InterPro" id="IPR051224">
    <property type="entry name" value="NiCoT_RcnA"/>
</dbReference>
<accession>A0A4V6N697</accession>
<protein>
    <recommendedName>
        <fullName evidence="13">Nickel/cobalt efflux system</fullName>
    </recommendedName>
</protein>
<keyword evidence="7 13" id="KW-0812">Transmembrane</keyword>
<evidence type="ECO:0000256" key="10">
    <source>
        <dbReference type="ARBA" id="ARBA00023112"/>
    </source>
</evidence>
<keyword evidence="5" id="KW-1003">Cell membrane</keyword>
<evidence type="ECO:0000256" key="9">
    <source>
        <dbReference type="ARBA" id="ARBA00023065"/>
    </source>
</evidence>
<evidence type="ECO:0000313" key="15">
    <source>
        <dbReference type="Proteomes" id="UP000291301"/>
    </source>
</evidence>
<dbReference type="InterPro" id="IPR011541">
    <property type="entry name" value="Ni/Co_transpt_high_affinity"/>
</dbReference>
<dbReference type="GO" id="GO:0006824">
    <property type="term" value="P:cobalt ion transport"/>
    <property type="evidence" value="ECO:0007669"/>
    <property type="project" value="UniProtKB-KW"/>
</dbReference>
<keyword evidence="10" id="KW-0921">Nickel transport</keyword>
<sequence length="241" mass="25445">MYADAVSAQRDIYLAFADRIREFSETGDWTQLAVFLPVGVVFGAIHAATPGHSKTILASYLAGSRLAASRALAVSFVLSMTHVSMSVLIALLSLPLVSIAFGEVGRAPALENLSRGLIGMIGLWMVWQALRPPGRHDHAAGQGLALGLTAGLIPCPLTLFVMTFAISKGATEAGIAFAGVMMLGVALTLALVAVTAVLCRDTLLRLMERRPATLLFTARLLHGIVGVMLVIIALNEVFPRG</sequence>
<proteinExistence type="inferred from homology"/>
<name>A0A4V6N697_9HYPH</name>